<dbReference type="EMBL" id="CP047260">
    <property type="protein sequence ID" value="QHE96826.1"/>
    <property type="molecule type" value="Genomic_DNA"/>
</dbReference>
<reference evidence="1 2" key="1">
    <citation type="journal article" date="2011" name="PLoS Pathog.">
        <title>Dynamic evolution of pathogenicity revealed by sequencing and comparative genomics of 19 Pseudomonas syringae isolates.</title>
        <authorList>
            <person name="Baltrus D.A."/>
            <person name="Nishimura M.T."/>
            <person name="Romanchuk A."/>
            <person name="Chang J.H."/>
            <person name="Mukhtar M.S."/>
            <person name="Cherkis K."/>
            <person name="Roach J."/>
            <person name="Grant S.R."/>
            <person name="Jones C.D."/>
            <person name="Dangl J.L."/>
        </authorList>
    </citation>
    <scope>NUCLEOTIDE SEQUENCE [LARGE SCALE GENOMIC DNA]</scope>
    <source>
        <strain evidence="1 2">ES4326</strain>
    </source>
</reference>
<sequence length="102" mass="11856">MTRNQALWVRKQPTFSHMEGSDVVFTKCGKRFSSFDEYAEWVRREFSITVNTGQDTYIVVCKDAGERNSVTTECDRDGYQHHIATDADQALQRVEYLDWNPA</sequence>
<dbReference type="Proteomes" id="UP000003811">
    <property type="component" value="Chromosome"/>
</dbReference>
<dbReference type="GeneID" id="64466348"/>
<dbReference type="RefSeq" id="WP_138936824.1">
    <property type="nucleotide sequence ID" value="NZ_CP047260.1"/>
</dbReference>
<evidence type="ECO:0000313" key="2">
    <source>
        <dbReference type="Proteomes" id="UP000003811"/>
    </source>
</evidence>
<evidence type="ECO:0000313" key="1">
    <source>
        <dbReference type="EMBL" id="QHE96826.1"/>
    </source>
</evidence>
<name>A0A8T8C0B8_PSEYM</name>
<proteinExistence type="predicted"/>
<gene>
    <name evidence="1" type="ORF">PMA4326_009465</name>
</gene>
<protein>
    <submittedName>
        <fullName evidence="1">Uncharacterized protein</fullName>
    </submittedName>
</protein>
<accession>A0A8T8C0B8</accession>
<organism evidence="1 2">
    <name type="scientific">Pseudomonas syringae pv. maculicola str. ES4326</name>
    <dbReference type="NCBI Taxonomy" id="629265"/>
    <lineage>
        <taxon>Bacteria</taxon>
        <taxon>Pseudomonadati</taxon>
        <taxon>Pseudomonadota</taxon>
        <taxon>Gammaproteobacteria</taxon>
        <taxon>Pseudomonadales</taxon>
        <taxon>Pseudomonadaceae</taxon>
        <taxon>Pseudomonas</taxon>
    </lineage>
</organism>
<dbReference type="AlphaFoldDB" id="A0A8T8C0B8"/>